<feature type="transmembrane region" description="Helical" evidence="1">
    <location>
        <begin position="166"/>
        <end position="185"/>
    </location>
</feature>
<protein>
    <recommendedName>
        <fullName evidence="4">Hemolysin III</fullName>
    </recommendedName>
</protein>
<proteinExistence type="predicted"/>
<feature type="transmembrane region" description="Helical" evidence="1">
    <location>
        <begin position="197"/>
        <end position="216"/>
    </location>
</feature>
<keyword evidence="3" id="KW-1185">Reference proteome</keyword>
<dbReference type="OrthoDB" id="946254at2"/>
<feature type="transmembrane region" description="Helical" evidence="1">
    <location>
        <begin position="56"/>
        <end position="76"/>
    </location>
</feature>
<dbReference type="STRING" id="1202724.AM493_01615"/>
<dbReference type="PATRIC" id="fig|1202724.3.peg.328"/>
<gene>
    <name evidence="2" type="ORF">AM493_01615</name>
</gene>
<dbReference type="RefSeq" id="WP_054405930.1">
    <property type="nucleotide sequence ID" value="NZ_FOYA01000004.1"/>
</dbReference>
<reference evidence="2 3" key="1">
    <citation type="submission" date="2015-08" db="EMBL/GenBank/DDBJ databases">
        <title>Whole genome sequence of Flavobacterium akiainvivens IK-1T, from decaying Wikstroemia oahuensis, an endemic Hawaiian shrub.</title>
        <authorList>
            <person name="Wan X."/>
            <person name="Hou S."/>
            <person name="Saito J."/>
            <person name="Donachie S."/>
        </authorList>
    </citation>
    <scope>NUCLEOTIDE SEQUENCE [LARGE SCALE GENOMIC DNA]</scope>
    <source>
        <strain evidence="2 3">IK-1</strain>
    </source>
</reference>
<evidence type="ECO:0008006" key="4">
    <source>
        <dbReference type="Google" id="ProtNLM"/>
    </source>
</evidence>
<feature type="transmembrane region" description="Helical" evidence="1">
    <location>
        <begin position="27"/>
        <end position="44"/>
    </location>
</feature>
<organism evidence="2 3">
    <name type="scientific">Flavobacterium akiainvivens</name>
    <dbReference type="NCBI Taxonomy" id="1202724"/>
    <lineage>
        <taxon>Bacteria</taxon>
        <taxon>Pseudomonadati</taxon>
        <taxon>Bacteroidota</taxon>
        <taxon>Flavobacteriia</taxon>
        <taxon>Flavobacteriales</taxon>
        <taxon>Flavobacteriaceae</taxon>
        <taxon>Flavobacterium</taxon>
    </lineage>
</organism>
<keyword evidence="1" id="KW-0472">Membrane</keyword>
<dbReference type="AlphaFoldDB" id="A0A0M9VH37"/>
<name>A0A0M9VH37_9FLAO</name>
<feature type="transmembrane region" description="Helical" evidence="1">
    <location>
        <begin position="109"/>
        <end position="129"/>
    </location>
</feature>
<comment type="caution">
    <text evidence="2">The sequence shown here is derived from an EMBL/GenBank/DDBJ whole genome shotgun (WGS) entry which is preliminary data.</text>
</comment>
<evidence type="ECO:0000313" key="3">
    <source>
        <dbReference type="Proteomes" id="UP000037755"/>
    </source>
</evidence>
<dbReference type="Proteomes" id="UP000037755">
    <property type="component" value="Unassembled WGS sequence"/>
</dbReference>
<feature type="transmembrane region" description="Helical" evidence="1">
    <location>
        <begin position="82"/>
        <end position="102"/>
    </location>
</feature>
<evidence type="ECO:0000256" key="1">
    <source>
        <dbReference type="SAM" id="Phobius"/>
    </source>
</evidence>
<keyword evidence="1" id="KW-1133">Transmembrane helix</keyword>
<dbReference type="EMBL" id="LIYD01000005">
    <property type="protein sequence ID" value="KOS04882.1"/>
    <property type="molecule type" value="Genomic_DNA"/>
</dbReference>
<evidence type="ECO:0000313" key="2">
    <source>
        <dbReference type="EMBL" id="KOS04882.1"/>
    </source>
</evidence>
<feature type="transmembrane region" description="Helical" evidence="1">
    <location>
        <begin position="135"/>
        <end position="159"/>
    </location>
</feature>
<sequence length="224" mass="25983">MQPIQNPPDGGMLYAETNLEHTFPEPLNMITSCFFLAIALYWTYKLWGKARQHTYLTVALILLYIGGIGGTIYHGLRQWNFFIMMDWMPIMLLCVSAGVYFIARLTRWYYAVLFVVLYLAFMIFARRYFSEEGNIQLFININYAILAGMVLLPVLAYLMSTKFKNGMWVGLALLAFVLALTFRVADPWGWMSFGTHFLWHTFGAIAAFCMFQYLYLINLKPETT</sequence>
<accession>A0A0M9VH37</accession>
<keyword evidence="1" id="KW-0812">Transmembrane</keyword>